<name>A0ABQ7FWY0_DUNSA</name>
<dbReference type="InterPro" id="IPR009294">
    <property type="entry name" value="Aph-1"/>
</dbReference>
<accession>A0ABQ7FWY0</accession>
<evidence type="ECO:0000256" key="1">
    <source>
        <dbReference type="ARBA" id="ARBA00004141"/>
    </source>
</evidence>
<feature type="region of interest" description="Disordered" evidence="7">
    <location>
        <begin position="246"/>
        <end position="281"/>
    </location>
</feature>
<evidence type="ECO:0000256" key="8">
    <source>
        <dbReference type="SAM" id="Phobius"/>
    </source>
</evidence>
<comment type="subcellular location">
    <subcellularLocation>
        <location evidence="1">Membrane</location>
        <topology evidence="1">Multi-pass membrane protein</topology>
    </subcellularLocation>
</comment>
<keyword evidence="10" id="KW-1185">Reference proteome</keyword>
<comment type="similarity">
    <text evidence="2">Belongs to the APH-1 family.</text>
</comment>
<dbReference type="EMBL" id="MU070677">
    <property type="protein sequence ID" value="KAF5826860.1"/>
    <property type="molecule type" value="Genomic_DNA"/>
</dbReference>
<evidence type="ECO:0000256" key="2">
    <source>
        <dbReference type="ARBA" id="ARBA00005577"/>
    </source>
</evidence>
<evidence type="ECO:0000313" key="9">
    <source>
        <dbReference type="EMBL" id="KAF5826860.1"/>
    </source>
</evidence>
<evidence type="ECO:0000256" key="3">
    <source>
        <dbReference type="ARBA" id="ARBA00022692"/>
    </source>
</evidence>
<keyword evidence="6 8" id="KW-0472">Membrane</keyword>
<comment type="caution">
    <text evidence="9">The sequence shown here is derived from an EMBL/GenBank/DDBJ whole genome shotgun (WGS) entry which is preliminary data.</text>
</comment>
<keyword evidence="4" id="KW-0914">Notch signaling pathway</keyword>
<evidence type="ECO:0000256" key="6">
    <source>
        <dbReference type="ARBA" id="ARBA00023136"/>
    </source>
</evidence>
<protein>
    <submittedName>
        <fullName evidence="9">Uncharacterized protein</fullName>
    </submittedName>
</protein>
<feature type="transmembrane region" description="Helical" evidence="8">
    <location>
        <begin position="125"/>
        <end position="148"/>
    </location>
</feature>
<proteinExistence type="inferred from homology"/>
<feature type="transmembrane region" description="Helical" evidence="8">
    <location>
        <begin position="219"/>
        <end position="236"/>
    </location>
</feature>
<evidence type="ECO:0000256" key="7">
    <source>
        <dbReference type="SAM" id="MobiDB-lite"/>
    </source>
</evidence>
<feature type="transmembrane region" description="Helical" evidence="8">
    <location>
        <begin position="6"/>
        <end position="24"/>
    </location>
</feature>
<sequence length="281" mass="30920">MLLTLGYGLIGIGPLVAFFVPLLANKSFVVLLTFLSAFYWLVVLSLTSAVFRAFLPFHPSPASYLGVLLVCVLVEELARLGIWRAHLSIIAFLEQHALRLGHVLRRLDRVYLAMGYTDSCPAMNVFLAGALLTLGFNFLLIAVMVLALEGDADRRSSGGLYSAVDPQLPRQQPQQQQHRLQLQEDLQGGRGRQMGIAAAAHLVATLLMLLNFAHNGCLVTVPLLLVLGLGCAWYAAKVFEQGKQAAGLKPNSREDQGFEERNHINADGDQSRRRAGRYRVE</sequence>
<reference evidence="9" key="1">
    <citation type="submission" date="2017-08" db="EMBL/GenBank/DDBJ databases">
        <authorList>
            <person name="Polle J.E."/>
            <person name="Barry K."/>
            <person name="Cushman J."/>
            <person name="Schmutz J."/>
            <person name="Tran D."/>
            <person name="Hathwaick L.T."/>
            <person name="Yim W.C."/>
            <person name="Jenkins J."/>
            <person name="Mckie-Krisberg Z.M."/>
            <person name="Prochnik S."/>
            <person name="Lindquist E."/>
            <person name="Dockter R.B."/>
            <person name="Adam C."/>
            <person name="Molina H."/>
            <person name="Bunkerborg J."/>
            <person name="Jin E."/>
            <person name="Buchheim M."/>
            <person name="Magnuson J."/>
        </authorList>
    </citation>
    <scope>NUCLEOTIDE SEQUENCE</scope>
    <source>
        <strain evidence="9">CCAP 19/18</strain>
    </source>
</reference>
<evidence type="ECO:0000256" key="5">
    <source>
        <dbReference type="ARBA" id="ARBA00022989"/>
    </source>
</evidence>
<dbReference type="Proteomes" id="UP000815325">
    <property type="component" value="Unassembled WGS sequence"/>
</dbReference>
<organism evidence="9 10">
    <name type="scientific">Dunaliella salina</name>
    <name type="common">Green alga</name>
    <name type="synonym">Protococcus salinus</name>
    <dbReference type="NCBI Taxonomy" id="3046"/>
    <lineage>
        <taxon>Eukaryota</taxon>
        <taxon>Viridiplantae</taxon>
        <taxon>Chlorophyta</taxon>
        <taxon>core chlorophytes</taxon>
        <taxon>Chlorophyceae</taxon>
        <taxon>CS clade</taxon>
        <taxon>Chlamydomonadales</taxon>
        <taxon>Dunaliellaceae</taxon>
        <taxon>Dunaliella</taxon>
    </lineage>
</organism>
<evidence type="ECO:0000313" key="10">
    <source>
        <dbReference type="Proteomes" id="UP000815325"/>
    </source>
</evidence>
<dbReference type="Pfam" id="PF06105">
    <property type="entry name" value="Aph-1"/>
    <property type="match status" value="1"/>
</dbReference>
<dbReference type="PANTHER" id="PTHR12889">
    <property type="entry name" value="GAMMA-SECRETASE SUBUNIT APH-1"/>
    <property type="match status" value="1"/>
</dbReference>
<feature type="compositionally biased region" description="Basic and acidic residues" evidence="7">
    <location>
        <begin position="251"/>
        <end position="281"/>
    </location>
</feature>
<keyword evidence="3 8" id="KW-0812">Transmembrane</keyword>
<keyword evidence="5 8" id="KW-1133">Transmembrane helix</keyword>
<evidence type="ECO:0000256" key="4">
    <source>
        <dbReference type="ARBA" id="ARBA00022976"/>
    </source>
</evidence>
<gene>
    <name evidence="9" type="ORF">DUNSADRAFT_1870</name>
</gene>
<feature type="transmembrane region" description="Helical" evidence="8">
    <location>
        <begin position="31"/>
        <end position="55"/>
    </location>
</feature>
<feature type="transmembrane region" description="Helical" evidence="8">
    <location>
        <begin position="61"/>
        <end position="78"/>
    </location>
</feature>